<dbReference type="NCBIfam" id="TIGR01901">
    <property type="entry name" value="adhes_NPXG"/>
    <property type="match status" value="1"/>
</dbReference>
<evidence type="ECO:0000256" key="3">
    <source>
        <dbReference type="ARBA" id="ARBA00022729"/>
    </source>
</evidence>
<name>A0AB74UQU6_9GAMM</name>
<protein>
    <submittedName>
        <fullName evidence="6">Filamentous hemagglutinin N-terminal domain-containing protein</fullName>
    </submittedName>
</protein>
<feature type="domain" description="Filamentous haemagglutinin FhaB/tRNA nuclease CdiA-like TPS" evidence="5">
    <location>
        <begin position="55"/>
        <end position="166"/>
    </location>
</feature>
<dbReference type="PANTHER" id="PTHR12338">
    <property type="entry name" value="AUTOTRANSPORTER"/>
    <property type="match status" value="1"/>
</dbReference>
<dbReference type="SUPFAM" id="SSF51126">
    <property type="entry name" value="Pectin lyase-like"/>
    <property type="match status" value="1"/>
</dbReference>
<dbReference type="PANTHER" id="PTHR12338:SF8">
    <property type="entry name" value="HEME_HEMOPEXIN-BINDING PROTEIN"/>
    <property type="match status" value="1"/>
</dbReference>
<dbReference type="InterPro" id="IPR012334">
    <property type="entry name" value="Pectin_lyas_fold"/>
</dbReference>
<dbReference type="InterPro" id="IPR008638">
    <property type="entry name" value="FhaB/CdiA-like_TPS"/>
</dbReference>
<feature type="region of interest" description="Disordered" evidence="4">
    <location>
        <begin position="3566"/>
        <end position="3602"/>
    </location>
</feature>
<dbReference type="GO" id="GO:0005576">
    <property type="term" value="C:extracellular region"/>
    <property type="evidence" value="ECO:0007669"/>
    <property type="project" value="UniProtKB-SubCell"/>
</dbReference>
<dbReference type="InterPro" id="IPR050909">
    <property type="entry name" value="Bact_Autotransporter_VF"/>
</dbReference>
<evidence type="ECO:0000313" key="6">
    <source>
        <dbReference type="EMBL" id="XIA17007.1"/>
    </source>
</evidence>
<dbReference type="InterPro" id="IPR011050">
    <property type="entry name" value="Pectin_lyase_fold/virulence"/>
</dbReference>
<dbReference type="SMART" id="SM00912">
    <property type="entry name" value="Haemagg_act"/>
    <property type="match status" value="1"/>
</dbReference>
<dbReference type="EMBL" id="CP170721">
    <property type="protein sequence ID" value="XIA17007.1"/>
    <property type="molecule type" value="Genomic_DNA"/>
</dbReference>
<accession>A0AB74UQU6</accession>
<sequence>MSKHISTRRESRNGASVDRIARLPSGSLPLHKTWPISLCIGLAIGSIAVSPDAFAGGPTGGTVVGGTGSITQNGNETVINQISQRLALNWETFNLKANESVLFNQPGRSAVALNRILDQNPSQIFGKINSNGQVFLINTHGIIFGATAQMNVGGLMASTLDLTPKDFLAGNYSLNAVGAGAGIVNHGLIQAASGGSVALVGGSVANDGVILANYGSINLDGAEHAVLDFDGNGLINIQITGELKQRLDDKEAAVSNSGTLKAEGGTVVLQASAAKDLFTNLVNNSGVIDASGISTDGGVVRLVGNGGNVQSSGSVTATGDHGGRIELLSDHDVMVTGGTVDASGRLGGGAIRVGGGIRGGEGLAVAARTYIGPDASLNADATGKGDGGSIAVFSRDNSVIAGGLSARGGIDGGNGGFVETSSHGALTITGTPQVFARSADGLGGNWLIDPNNITIVAGGGNTKINAANPFVSTNDGASLGVDLITAALTGGASVTVTTGTGGANSEAGDITLNADLDYNGKGTNSLTFNAANDIVINNKIFDSVLGGDVLNLSLLAGRNISLNNDISLGGGTATLTATAGSISRTAGTISGSALTLTAGGTNGAIGASGAIQTDVDSIVFSAKGTGAVNIVDANGVNVSGTAGSGNVGITTTTSDLGVVGSGIVTAGGAVTLGAAGGGARINIGTGVAVDTTNGVATGANVSLVADNADILGTINAGTAGIVAIRQATAGRLISLGPDAPFPADPQLGVTSAELDQITANTIVIGDANSGDLGITAAIAPAHATTLSLNTGGTISQVGGATITVGTLTGSSAGATTLGEANQIGNLGSFTASSFSLTNAAALTLVGNVTTSGAQTYNTALVLGGDRVLSGSDITFASTVDGTHALTVNASGITRFDAAVGGTTALTSLITDAAGSATLSGNVATSGMQSWGDALTLGSNVMLTGTTISLAAVTGAGNNLTVTGNAVLAGAVAGVGVLQVSGTTNLNTASVSTSGDQAYNGSVTLGANATLASSGSGTIGFGSTVNGAHTLAVNTGGAASFGGAVGATTALTSLTTNSGTFSAVDLTVNGPLSVTTTAGGITQGAGFYTVNGTSTFNAGSNAITLTSLNDFIGAVSLTGGTTQITDANALALGTLQTGSLTVSSGGALDLGHGSVAGDLSATSGTSITLNGALAGLGNVAFSGSAPSGTGSIAGTGSITGIGGSPFALVGANQGTSGGISFTGFIAADATAVTGAAGFDDASKVSQGMTFVNATSVGGSGTIANVVGSFADNTGTSSASGIVYSGFDAVTGTGGSVTGVTGSFNLGTKVSSASTLDYSGFGVTTLTGSGAGATIAGSGQTYTLDNTVIDQGSSGGVTWTGFGNIADTSGTVAFGTGGSVSGNVTAATLNYGSHSGAVTFDLADGSGATTGIGGTWAGVTAVTGNGNGAITGSSTFALSGANAGSAGGVAFTGFTAADAATITGAAGFNSAAKSSLGMTFANATSVAGSGAITNLGGTAFNLSGTKTGNAGGVGYSGFTAADTTTVTGAAGFDDASKVSQGMTFVNATSVGGSGTIANVVGSFADNTGTSSASGIVYSGFDAVTGTGGSVTGVTGSFNLGTKVSSASTLDYSGFGVTTLTGSGAGATIAGSGQTYTLDNTVIDQGSSGGVTWTGFGNIADTSGTVVFGTGGSVSGNVTAATLNYGSHSGAVTFDLADGSGATTGIGGTWAGVTAVTGNGNGAITGSSTFALSGANAGSAGGVAFTGFTAADAATITGAAGFDDASKVSQGMTFVNATSVGGSGTIANVVGSFADNTGTSSASGIVYSGFDAVTGTGGSVTGVTGSFNLGTKVSSASTLDYSGFGVTTLTGSGAGATIAGSGQTYTLDNTVIDQGSSGGVTWTGFGNIADTSGTVAFGTGGSVSGNVTAATLNYGSHSGAVTFDLADGSGATTGIGGTWAGVTAVTGNGNGAITGSSTFALSGANAGSAGGVAFTGFTAADAATITGAAGFNSAAKSSLGMTFANATSVAGSGAITNLGGTAFNLSGTKTGNAGGVGYSGFTAADTTTVTGAVGFDSSARSSLGMTFANATSVAGSGAITNLGSTAFNLTGTTAGNAGGIDYNGFTSADTTTVTGAAGFDYTAKTSLGMAFANATSVAGSGAITNLGSTAFNLTGIMAGTAGTTSFNGFDAADTTAVTGAAGFDSSTRSSLGIAFANATSVAGSGAITNLGGTAFNLVGTKTGNAGGVNYSGFTAADTTSVTGAAGFDSAAKSSLGMTFANATSVAGSGAITNLGGTAFNLSGTKTGNAGGVGYSGFTAADTTTVTGAVGFDDNGRTSEGMAFANATSVGGSGSIANVVGSFADNTRISSASGIAYSGFGTVTGTGGSVTGVTGSFDLGTKVSSASGIDYSGFNLTTLAGSGAGATIAGSNQTYNLTGTDAGNNGTLSWTSFGNLSDSGAGTFMFANGAGVSGMLTSAAAGTLDYSAYTTAVNVDLGGTATGTGGWSGITAAKGGSASDTISGSSQTYNLTGLNAGNSGTVSWTSFENIADAGIGTLTASNQTWSLTGHNQGTATNLAGAFSGIGNLIDTGTGHFLMHSGADGDISGSLDAGIDGSLDYSGYTTAVNVNLAGAGSTGVGGTNSGISAVTASSNLGISGNASNGLTITTTGAGTTTTLGATTVGGDLNITASGAVLQTGGALSVIGTSTIHGGSNAITLTGGSNDFGGTVNLTGGATQINDLNALTLGTVNTGALTVSAGDLTLAGAVNGTAVSLTSSGAISEGAGGSLTATSLTGHSAGTTTLAGTNHIGSLGSFSAAGLALINAQALTVNGPVSGGAGTALTTTAGNLTINGAVSGTTTTLNSAGGISEGGSGSITAGTLRGQSIGATALNGANHIGTLGSFSAAGFALTNAQTLVVGGTVDGGASTALTTTSGDLAINGLVKGATTTLVSAGAITEGAGGSITANLLTGHSIGNTTLDGNNHINILGGFSADFSLTNGQTLTVEGPLDGGPVVALTTTAGDLIINGTVTGATTTLTSAGAIIEGTHGVITADNLTGSSAGSTSLLGANQVAALGAFVSGGDFAFNTIRTLTVNDAPSANGGAGDLTLTASGANSDLILASTLTGNTVTLGAGRNINQTAGAIHANTLTGSSVGSTALGGANHIGTLGNFTAANFALTNAQALAVTGSVDGGASTSLKTTSGNLAINGTVKGTTTTLASAGAITEGAGGSIVAGMLTGSSAGATTLNGTNRIGTLGGFTAASFALTNAQTLAVSGTLDGGASTSLKTTSGDLAINGPVKGTATSLTSAGAITEGAAGVITAGTLTGSSVGATTLNGANQIGTLGSFTAANFALTSAQALTVDGPLDGGASTSLKTTSGDLAINGSVKGTATTLTSAGAISEGASGIITAGTLSGSAVGPTVLGSAGSPNKNMVDTLGNFTSLAGFSMTNDKTLTLASVAGSAFTVNAGTSPFYLSVTHGDLFQLGTTPLYDGIGVWGSTGRLGSSSQPIYVVGTGLQNIANVGLPPAYFYAVDSSGNLLPLGGGFAINVPTASGAGSAQNGNHGDSYIDPSVITANYRSYGIVPSGVRLPPDQQSGCDPDQPDQAACQDPDALGMVMPWPKAPQ</sequence>
<organism evidence="6">
    <name type="scientific">Rhodanobacter sp. FW102-FHT14D07</name>
    <dbReference type="NCBI Taxonomy" id="3351462"/>
    <lineage>
        <taxon>Bacteria</taxon>
        <taxon>Pseudomonadati</taxon>
        <taxon>Pseudomonadota</taxon>
        <taxon>Gammaproteobacteria</taxon>
        <taxon>Lysobacterales</taxon>
        <taxon>Rhodanobacteraceae</taxon>
        <taxon>Rhodanobacter</taxon>
    </lineage>
</organism>
<evidence type="ECO:0000256" key="2">
    <source>
        <dbReference type="ARBA" id="ARBA00022525"/>
    </source>
</evidence>
<feature type="compositionally biased region" description="Low complexity" evidence="4">
    <location>
        <begin position="3575"/>
        <end position="3590"/>
    </location>
</feature>
<proteinExistence type="predicted"/>
<reference evidence="6" key="1">
    <citation type="submission" date="2024-10" db="EMBL/GenBank/DDBJ databases">
        <authorList>
            <person name="Lesea H.P."/>
            <person name="Kuehl J.V."/>
            <person name="Chandonia J.-M."/>
        </authorList>
    </citation>
    <scope>NUCLEOTIDE SEQUENCE</scope>
    <source>
        <strain evidence="6">FW102-FHT14D07</strain>
    </source>
</reference>
<dbReference type="Gene3D" id="2.160.20.10">
    <property type="entry name" value="Single-stranded right-handed beta-helix, Pectin lyase-like"/>
    <property type="match status" value="1"/>
</dbReference>
<evidence type="ECO:0000256" key="1">
    <source>
        <dbReference type="ARBA" id="ARBA00004613"/>
    </source>
</evidence>
<evidence type="ECO:0000259" key="5">
    <source>
        <dbReference type="SMART" id="SM00912"/>
    </source>
</evidence>
<comment type="subcellular location">
    <subcellularLocation>
        <location evidence="1">Secreted</location>
    </subcellularLocation>
</comment>
<dbReference type="RefSeq" id="WP_395117326.1">
    <property type="nucleotide sequence ID" value="NZ_CP170721.1"/>
</dbReference>
<evidence type="ECO:0000256" key="4">
    <source>
        <dbReference type="SAM" id="MobiDB-lite"/>
    </source>
</evidence>
<keyword evidence="3" id="KW-0732">Signal</keyword>
<gene>
    <name evidence="6" type="ORF">ACFYG5_10505</name>
</gene>
<keyword evidence="2" id="KW-0964">Secreted</keyword>